<keyword evidence="3" id="KW-1185">Reference proteome</keyword>
<sequence>MASPVACKPNKVYFKNDICILCGFSFGLREVTSKGEIKERDKKGNRWPVTVERLEKVKKINLHNFDSDTTVEDLFDFVVCSTCFNKVEKILQYENEIIQLKLDLTQSRENAKQLLLQPQQESSPNSPGSPSSKSPVTLVQQESSPNSPGSPSSKSPVTLVQQESSPNSPGSPSFKSPVTLVQQESFPNSPGSPSSKSPVTLVQQESSPNSPGSPTSKSPVTLVQQESSPNLPGPPSSKPPIELQVTLVPHVLAKLPQQTEPVPVFVLTVPEQEKETVTKGIITFMIII</sequence>
<feature type="compositionally biased region" description="Polar residues" evidence="1">
    <location>
        <begin position="200"/>
        <end position="226"/>
    </location>
</feature>
<name>A0AAN8Q288_PATCE</name>
<feature type="compositionally biased region" description="Low complexity" evidence="1">
    <location>
        <begin position="185"/>
        <end position="198"/>
    </location>
</feature>
<evidence type="ECO:0000313" key="3">
    <source>
        <dbReference type="Proteomes" id="UP001347796"/>
    </source>
</evidence>
<feature type="compositionally biased region" description="Polar residues" evidence="1">
    <location>
        <begin position="158"/>
        <end position="184"/>
    </location>
</feature>
<comment type="caution">
    <text evidence="2">The sequence shown here is derived from an EMBL/GenBank/DDBJ whole genome shotgun (WGS) entry which is preliminary data.</text>
</comment>
<dbReference type="EMBL" id="JAZGQO010000002">
    <property type="protein sequence ID" value="KAK6189950.1"/>
    <property type="molecule type" value="Genomic_DNA"/>
</dbReference>
<evidence type="ECO:0000256" key="1">
    <source>
        <dbReference type="SAM" id="MobiDB-lite"/>
    </source>
</evidence>
<organism evidence="2 3">
    <name type="scientific">Patella caerulea</name>
    <name type="common">Rayed Mediterranean limpet</name>
    <dbReference type="NCBI Taxonomy" id="87958"/>
    <lineage>
        <taxon>Eukaryota</taxon>
        <taxon>Metazoa</taxon>
        <taxon>Spiralia</taxon>
        <taxon>Lophotrochozoa</taxon>
        <taxon>Mollusca</taxon>
        <taxon>Gastropoda</taxon>
        <taxon>Patellogastropoda</taxon>
        <taxon>Patelloidea</taxon>
        <taxon>Patellidae</taxon>
        <taxon>Patella</taxon>
    </lineage>
</organism>
<dbReference type="AlphaFoldDB" id="A0AAN8Q288"/>
<accession>A0AAN8Q288</accession>
<reference evidence="2 3" key="1">
    <citation type="submission" date="2024-01" db="EMBL/GenBank/DDBJ databases">
        <title>The genome of the rayed Mediterranean limpet Patella caerulea (Linnaeus, 1758).</title>
        <authorList>
            <person name="Anh-Thu Weber A."/>
            <person name="Halstead-Nussloch G."/>
        </authorList>
    </citation>
    <scope>NUCLEOTIDE SEQUENCE [LARGE SCALE GENOMIC DNA]</scope>
    <source>
        <strain evidence="2">AATW-2023a</strain>
        <tissue evidence="2">Whole specimen</tissue>
    </source>
</reference>
<feature type="compositionally biased region" description="Low complexity" evidence="1">
    <location>
        <begin position="143"/>
        <end position="156"/>
    </location>
</feature>
<feature type="compositionally biased region" description="Low complexity" evidence="1">
    <location>
        <begin position="116"/>
        <end position="135"/>
    </location>
</feature>
<protein>
    <submittedName>
        <fullName evidence="2">Uncharacterized protein</fullName>
    </submittedName>
</protein>
<dbReference type="Proteomes" id="UP001347796">
    <property type="component" value="Unassembled WGS sequence"/>
</dbReference>
<proteinExistence type="predicted"/>
<gene>
    <name evidence="2" type="ORF">SNE40_001910</name>
</gene>
<evidence type="ECO:0000313" key="2">
    <source>
        <dbReference type="EMBL" id="KAK6189950.1"/>
    </source>
</evidence>
<feature type="region of interest" description="Disordered" evidence="1">
    <location>
        <begin position="116"/>
        <end position="241"/>
    </location>
</feature>